<feature type="region of interest" description="Disordered" evidence="1">
    <location>
        <begin position="11"/>
        <end position="42"/>
    </location>
</feature>
<name>U6LYH5_EIMMA</name>
<dbReference type="Pfam" id="PF25767">
    <property type="entry name" value="ARM_TBCD_2nd"/>
    <property type="match status" value="2"/>
</dbReference>
<reference evidence="3" key="1">
    <citation type="submission" date="2013-10" db="EMBL/GenBank/DDBJ databases">
        <title>Genomic analysis of the causative agents of coccidiosis in chickens.</title>
        <authorList>
            <person name="Reid A.J."/>
            <person name="Blake D."/>
            <person name="Billington K."/>
            <person name="Browne H."/>
            <person name="Dunn M."/>
            <person name="Hung S."/>
            <person name="Kawahara F."/>
            <person name="Miranda-Saavedra D."/>
            <person name="Mourier T."/>
            <person name="Nagra H."/>
            <person name="Otto T.D."/>
            <person name="Rawlings N."/>
            <person name="Sanchez A."/>
            <person name="Sanders M."/>
            <person name="Subramaniam C."/>
            <person name="Tay Y."/>
            <person name="Dear P."/>
            <person name="Doerig C."/>
            <person name="Gruber A."/>
            <person name="Parkinson J."/>
            <person name="Shirley M."/>
            <person name="Wan K.L."/>
            <person name="Berriman M."/>
            <person name="Tomley F."/>
            <person name="Pain A."/>
        </authorList>
    </citation>
    <scope>NUCLEOTIDE SEQUENCE [LARGE SCALE GENOMIC DNA]</scope>
    <source>
        <strain evidence="3">Weybridge</strain>
    </source>
</reference>
<dbReference type="GO" id="GO:0048487">
    <property type="term" value="F:beta-tubulin binding"/>
    <property type="evidence" value="ECO:0007669"/>
    <property type="project" value="InterPro"/>
</dbReference>
<feature type="region of interest" description="Disordered" evidence="1">
    <location>
        <begin position="82"/>
        <end position="105"/>
    </location>
</feature>
<evidence type="ECO:0000313" key="3">
    <source>
        <dbReference type="EMBL" id="CDJ57007.1"/>
    </source>
</evidence>
<feature type="domain" description="Tubulin-folding cofactor D ARM repeats" evidence="2">
    <location>
        <begin position="496"/>
        <end position="614"/>
    </location>
</feature>
<dbReference type="InterPro" id="IPR016024">
    <property type="entry name" value="ARM-type_fold"/>
</dbReference>
<protein>
    <submittedName>
        <fullName evidence="3">Beta-tubulin cofactor d, putative</fullName>
    </submittedName>
</protein>
<feature type="domain" description="Tubulin-folding cofactor D ARM repeats" evidence="2">
    <location>
        <begin position="661"/>
        <end position="782"/>
    </location>
</feature>
<dbReference type="GO" id="GO:0007023">
    <property type="term" value="P:post-chaperonin tubulin folding pathway"/>
    <property type="evidence" value="ECO:0007669"/>
    <property type="project" value="InterPro"/>
</dbReference>
<dbReference type="Pfam" id="PF23579">
    <property type="entry name" value="ARM_TBCD"/>
    <property type="match status" value="1"/>
</dbReference>
<dbReference type="EMBL" id="HG719196">
    <property type="protein sequence ID" value="CDJ57007.1"/>
    <property type="molecule type" value="Genomic_DNA"/>
</dbReference>
<dbReference type="PANTHER" id="PTHR12658">
    <property type="entry name" value="BETA-TUBULIN COFACTOR D"/>
    <property type="match status" value="1"/>
</dbReference>
<dbReference type="InterPro" id="IPR033162">
    <property type="entry name" value="TBCD"/>
</dbReference>
<dbReference type="OrthoDB" id="10253476at2759"/>
<feature type="compositionally biased region" description="Low complexity" evidence="1">
    <location>
        <begin position="1616"/>
        <end position="1632"/>
    </location>
</feature>
<dbReference type="OMA" id="PLWSTHY"/>
<dbReference type="GeneID" id="25336787"/>
<dbReference type="VEuPathDB" id="ToxoDB:EMWEY_00028010"/>
<dbReference type="PANTHER" id="PTHR12658:SF0">
    <property type="entry name" value="TUBULIN-SPECIFIC CHAPERONE D"/>
    <property type="match status" value="1"/>
</dbReference>
<feature type="region of interest" description="Disordered" evidence="1">
    <location>
        <begin position="342"/>
        <end position="368"/>
    </location>
</feature>
<evidence type="ECO:0000256" key="1">
    <source>
        <dbReference type="SAM" id="MobiDB-lite"/>
    </source>
</evidence>
<dbReference type="GO" id="GO:0005096">
    <property type="term" value="F:GTPase activator activity"/>
    <property type="evidence" value="ECO:0007669"/>
    <property type="project" value="InterPro"/>
</dbReference>
<dbReference type="Proteomes" id="UP000030763">
    <property type="component" value="Unassembled WGS sequence"/>
</dbReference>
<dbReference type="GO" id="GO:0007021">
    <property type="term" value="P:tubulin complex assembly"/>
    <property type="evidence" value="ECO:0007669"/>
    <property type="project" value="InterPro"/>
</dbReference>
<reference evidence="3" key="2">
    <citation type="submission" date="2013-10" db="EMBL/GenBank/DDBJ databases">
        <authorList>
            <person name="Aslett M."/>
        </authorList>
    </citation>
    <scope>NUCLEOTIDE SEQUENCE [LARGE SCALE GENOMIC DNA]</scope>
    <source>
        <strain evidence="3">Weybridge</strain>
    </source>
</reference>
<feature type="region of interest" description="Disordered" evidence="1">
    <location>
        <begin position="1571"/>
        <end position="1592"/>
    </location>
</feature>
<accession>U6LYH5</accession>
<evidence type="ECO:0000313" key="4">
    <source>
        <dbReference type="Proteomes" id="UP000030763"/>
    </source>
</evidence>
<proteinExistence type="predicted"/>
<feature type="compositionally biased region" description="Low complexity" evidence="1">
    <location>
        <begin position="342"/>
        <end position="360"/>
    </location>
</feature>
<dbReference type="GO" id="GO:0000226">
    <property type="term" value="P:microtubule cytoskeleton organization"/>
    <property type="evidence" value="ECO:0007669"/>
    <property type="project" value="TreeGrafter"/>
</dbReference>
<dbReference type="SUPFAM" id="SSF48371">
    <property type="entry name" value="ARM repeat"/>
    <property type="match status" value="1"/>
</dbReference>
<gene>
    <name evidence="3" type="ORF">EMWEY_00028010</name>
</gene>
<dbReference type="InterPro" id="IPR058033">
    <property type="entry name" value="ARM_TBCD_2nd"/>
</dbReference>
<organism evidence="3 4">
    <name type="scientific">Eimeria maxima</name>
    <name type="common">Coccidian parasite</name>
    <dbReference type="NCBI Taxonomy" id="5804"/>
    <lineage>
        <taxon>Eukaryota</taxon>
        <taxon>Sar</taxon>
        <taxon>Alveolata</taxon>
        <taxon>Apicomplexa</taxon>
        <taxon>Conoidasida</taxon>
        <taxon>Coccidia</taxon>
        <taxon>Eucoccidiorida</taxon>
        <taxon>Eimeriorina</taxon>
        <taxon>Eimeriidae</taxon>
        <taxon>Eimeria</taxon>
    </lineage>
</organism>
<dbReference type="RefSeq" id="XP_013333657.1">
    <property type="nucleotide sequence ID" value="XM_013478203.1"/>
</dbReference>
<keyword evidence="4" id="KW-1185">Reference proteome</keyword>
<evidence type="ECO:0000259" key="2">
    <source>
        <dbReference type="Pfam" id="PF25767"/>
    </source>
</evidence>
<feature type="region of interest" description="Disordered" evidence="1">
    <location>
        <begin position="1616"/>
        <end position="1635"/>
    </location>
</feature>
<sequence>MDALPVFLPQRAFGPDESTQNVVKGSVAQEEGSLPAPPAEAATQDDAARCETFFFKEAEVVLQQLHTLSNLTHEAAVLVAEDATSEETTPPAPSSPVTQRAPTPATAAPVRATTLHANGFTGSTASTADIQATQATAVVGTGAAQVEHLTVLSVDLWLQRFSSTAAAVVHTLERYQEQPQLLDPYLPQQLDLLVQPIRRHLSLLTQHQQQQQSKPARRGWQAAVSCCCVRMLLHLVYVHCKVRGTKEIRSLLPQEPELLEQVLAAAYALQQQQHNRGSDDASSAGMAQDSAGTAEARAEAAAVAVCLNSAPLWSSVFALFAWLSLLVLAPFSLLSLDSNSNTNQQQPQLHTQQQWNQGLQQREEEQQLELAGAADAPLGWRLLHLALCSFSQDSKAADAAALLLQSLFRRPDTHQQEQLLLRTFLRHCELKLWSLDQQQELPPQQQRHEGASFAALQKVLKILRSEDAAPLLPRIQRLVSAQQQQQQEQLVASALFRKHQLSCAARVALLLLPIRQARWRYCVNARSLELLLQQPKKHHEQQEQEEDDQEAAGISEEAAAAVEVFVSLALQRLADSDSRVRWTAAKGLGRVSLALPKEFAEQVCCAVLQNFEAETLPLLPNAASGPAGEETGTAVAVAREGTATTSNDSLWRENISGASSAAGERLLSGTCLAIAELLRLGAVQQQQLPRALRFLCRGVLYAGRVSSSSSASGACVRDAACYGAWAFARSYSAASADLHLRRCLGRHLLLALLFDDSISIRRAAAAAFQEIEGRQGQLQQGLSIITIADYFTVGSRRSSFLTAAPAIAALEPQLMDHQQQQQQKEQPLSIVLLEYLCCRVYRHPDPQMRQLAAAAAARIIPFAKPYAASVLLPLQLQRLQQPSAFLEELHGAYLLLASLVEVLAAAPSPAASHAAAAAAGRAAATQPVAGVTAELGGEGGGTDTTRVSPAAVAAAAAAGIVDTCVQQQVRNSLVVFEKQRPYRRRGGDLLREAACSFMTSIAANSSWAFRSATCNRYLDSCFDSLKSFATSVQYAAAESIRALLLHRMLPQEVLQQILPKLLLLLEQQQQNVAARSGFLLALAALPAPVFRLELHQQQVAQQQEGNGTGDGQKNRRRQQLLTVLLQEATALAPLGCPSLNDPNTRRNALLCLSSLIEAVSPAHAAAEATAAESAQQDSGATTAAAARDAVLAAAIVDWEAIVSCLEACAADYSVDQRGDVGSWVREVAAEVAALILESFPCCCCMRTSNGNSRRSDGTVATVEQQLAGEQEEPPAAVGPNLRQRQQLLQLLLRLSLESLTRTRSRAAFLLSRLLAPRAAAATAAQMFKARWIWHRVLYEVAYEFAAQPHVDAAAVAAAAAAPNHLDPRCCCTSCGKNSGIGESNSNSSRCLMSPFVPSAMPLLQHAFGLLQLRQQQLDEGRSEEPFAQQQLSFLPPVQQLQQDTNSMSRSGKEEAIARSFVEGGVAALQRTHKAATALRLQVFCDAFQVYRHITPLLLLRQFAAAAASGAALGLGASLGSAAASIQGGAFSALLLAARMEQQQPQHQRSIVIGDDKATYTALLAEAWRARKEQEQQQLHHHHQQGRGTKEQGTVADVGSALVDVLLSTWEQPSNSAATETAAAASSGPTAKAGHAEYRRKLREAATSACALLLQNNFVAAIDMPRLLQALRHMVGCHKGKSSSSSRSTRNFDMLRRTCILAVSLAAATTCTTPSAEAAAAAAHAQRVSACIVINFLRHPFPKLRVVAAEQLYSFLLSLPPEDQSCPQKHREEDEEEVQQQLAFNIPQQKIDKAVELLITTPWVQIMELDAQQQQPVQPHTQLVQFLSLEVEWRECEMLYF</sequence>